<accession>A0A0E2CYT7</accession>
<organism evidence="1 2">
    <name type="scientific">Leptospira interrogans str. UI 12758</name>
    <dbReference type="NCBI Taxonomy" id="1049938"/>
    <lineage>
        <taxon>Bacteria</taxon>
        <taxon>Pseudomonadati</taxon>
        <taxon>Spirochaetota</taxon>
        <taxon>Spirochaetia</taxon>
        <taxon>Leptospirales</taxon>
        <taxon>Leptospiraceae</taxon>
        <taxon>Leptospira</taxon>
    </lineage>
</organism>
<reference evidence="1 2" key="1">
    <citation type="submission" date="2012-10" db="EMBL/GenBank/DDBJ databases">
        <authorList>
            <person name="Harkins D.M."/>
            <person name="Durkin A.S."/>
            <person name="Brinkac L.M."/>
            <person name="Haft D.H."/>
            <person name="Selengut J.D."/>
            <person name="Sanka R."/>
            <person name="DePew J."/>
            <person name="Purushe J."/>
            <person name="Chanthongthip A."/>
            <person name="Lattana O."/>
            <person name="Phetsouvanh R."/>
            <person name="Newton P.N."/>
            <person name="Vinetz J.M."/>
            <person name="Sutton G.G."/>
            <person name="Nierman W.C."/>
            <person name="Fouts D.E."/>
        </authorList>
    </citation>
    <scope>NUCLEOTIDE SEQUENCE [LARGE SCALE GENOMIC DNA]</scope>
    <source>
        <strain evidence="1 2">UI 12758</strain>
    </source>
</reference>
<comment type="caution">
    <text evidence="1">The sequence shown here is derived from an EMBL/GenBank/DDBJ whole genome shotgun (WGS) entry which is preliminary data.</text>
</comment>
<dbReference type="EMBL" id="AHNR02000069">
    <property type="protein sequence ID" value="EKR52899.1"/>
    <property type="molecule type" value="Genomic_DNA"/>
</dbReference>
<gene>
    <name evidence="1" type="ORF">LEP1GSC105_0304</name>
</gene>
<dbReference type="Proteomes" id="UP000001340">
    <property type="component" value="Unassembled WGS sequence"/>
</dbReference>
<evidence type="ECO:0000313" key="1">
    <source>
        <dbReference type="EMBL" id="EKR52899.1"/>
    </source>
</evidence>
<sequence length="48" mass="5614">MPDLARAKAAAPFPKYLKNWDLDKFIRLNFQNSLSSKLNMIKNFQKIS</sequence>
<proteinExistence type="predicted"/>
<evidence type="ECO:0000313" key="2">
    <source>
        <dbReference type="Proteomes" id="UP000001340"/>
    </source>
</evidence>
<protein>
    <submittedName>
        <fullName evidence="1">Uncharacterized protein</fullName>
    </submittedName>
</protein>
<name>A0A0E2CYT7_LEPIR</name>
<dbReference type="AlphaFoldDB" id="A0A0E2CYT7"/>